<gene>
    <name evidence="1" type="ORF">TSAR_014074</name>
</gene>
<evidence type="ECO:0000313" key="1">
    <source>
        <dbReference type="EMBL" id="OXU16511.1"/>
    </source>
</evidence>
<protein>
    <submittedName>
        <fullName evidence="1">Uncharacterized protein</fullName>
    </submittedName>
</protein>
<comment type="caution">
    <text evidence="1">The sequence shown here is derived from an EMBL/GenBank/DDBJ whole genome shotgun (WGS) entry which is preliminary data.</text>
</comment>
<dbReference type="Proteomes" id="UP000215335">
    <property type="component" value="Unassembled WGS sequence"/>
</dbReference>
<organism evidence="1 2">
    <name type="scientific">Trichomalopsis sarcophagae</name>
    <dbReference type="NCBI Taxonomy" id="543379"/>
    <lineage>
        <taxon>Eukaryota</taxon>
        <taxon>Metazoa</taxon>
        <taxon>Ecdysozoa</taxon>
        <taxon>Arthropoda</taxon>
        <taxon>Hexapoda</taxon>
        <taxon>Insecta</taxon>
        <taxon>Pterygota</taxon>
        <taxon>Neoptera</taxon>
        <taxon>Endopterygota</taxon>
        <taxon>Hymenoptera</taxon>
        <taxon>Apocrita</taxon>
        <taxon>Proctotrupomorpha</taxon>
        <taxon>Chalcidoidea</taxon>
        <taxon>Pteromalidae</taxon>
        <taxon>Pteromalinae</taxon>
        <taxon>Trichomalopsis</taxon>
    </lineage>
</organism>
<name>A0A232EDT1_9HYME</name>
<keyword evidence="2" id="KW-1185">Reference proteome</keyword>
<reference evidence="1 2" key="1">
    <citation type="journal article" date="2017" name="Curr. Biol.">
        <title>The Evolution of Venom by Co-option of Single-Copy Genes.</title>
        <authorList>
            <person name="Martinson E.O."/>
            <person name="Mrinalini"/>
            <person name="Kelkar Y.D."/>
            <person name="Chang C.H."/>
            <person name="Werren J.H."/>
        </authorList>
    </citation>
    <scope>NUCLEOTIDE SEQUENCE [LARGE SCALE GENOMIC DNA]</scope>
    <source>
        <strain evidence="1 2">Alberta</strain>
        <tissue evidence="1">Whole body</tissue>
    </source>
</reference>
<dbReference type="AlphaFoldDB" id="A0A232EDT1"/>
<evidence type="ECO:0000313" key="2">
    <source>
        <dbReference type="Proteomes" id="UP000215335"/>
    </source>
</evidence>
<accession>A0A232EDT1</accession>
<proteinExistence type="predicted"/>
<sequence>MDYFYLQISAQHTVLLLDNNS</sequence>
<dbReference type="EMBL" id="NNAY01005944">
    <property type="protein sequence ID" value="OXU16511.1"/>
    <property type="molecule type" value="Genomic_DNA"/>
</dbReference>